<dbReference type="OrthoDB" id="149172at2"/>
<dbReference type="SUPFAM" id="SSF51556">
    <property type="entry name" value="Metallo-dependent hydrolases"/>
    <property type="match status" value="1"/>
</dbReference>
<dbReference type="HOGENOM" id="CLU_039329_5_0_5"/>
<dbReference type="InterPro" id="IPR032466">
    <property type="entry name" value="Metal_Hydrolase"/>
</dbReference>
<proteinExistence type="predicted"/>
<dbReference type="Proteomes" id="UP000030907">
    <property type="component" value="Chromosome"/>
</dbReference>
<protein>
    <submittedName>
        <fullName evidence="3">Amidohydrolase 2</fullName>
    </submittedName>
</protein>
<gene>
    <name evidence="3" type="ORF">SKP52_22345</name>
</gene>
<dbReference type="GO" id="GO:0019748">
    <property type="term" value="P:secondary metabolic process"/>
    <property type="evidence" value="ECO:0007669"/>
    <property type="project" value="TreeGrafter"/>
</dbReference>
<evidence type="ECO:0000313" key="3">
    <source>
        <dbReference type="EMBL" id="AJA11318.1"/>
    </source>
</evidence>
<name>A0A0A7PPY9_9SPHN</name>
<reference evidence="3 4" key="1">
    <citation type="journal article" date="2015" name="Int. J. Syst. Evol. Microbiol.">
        <title>Description of Sphingopyxis fribergensis sp. nov. - a soil bacterium with the ability to degrade styrene and phenylacetic acid.</title>
        <authorList>
            <person name="Oelschlagel M."/>
            <person name="Ruckert C."/>
            <person name="Kalinowski J."/>
            <person name="Schmidt G."/>
            <person name="Schlomann M."/>
            <person name="Tischler D."/>
        </authorList>
    </citation>
    <scope>NUCLEOTIDE SEQUENCE [LARGE SCALE GENOMIC DNA]</scope>
    <source>
        <strain evidence="3 4">Kp5.2</strain>
    </source>
</reference>
<dbReference type="EMBL" id="CP009122">
    <property type="protein sequence ID" value="AJA11318.1"/>
    <property type="molecule type" value="Genomic_DNA"/>
</dbReference>
<sequence length="334" mass="37061">MRLIALEEHIATPEVVEAWRRLDPQWRDVGFGNSSEGLVGAALQNFGDERLAAMDASGVDVQVLSLTTPGVQNMDADDAVRLQAQVNDLLAETVRAHPDRFQAFATLATPDPDAAVKELERATMRLGMNGAMLFGRTRNRNMDHPDYWPIYEAAAAMRVPLYLHPQSPTPAVRSQLYAGFDSDVSALFAIGGVGWHYETGVQVIRLILSGVLDRFPDLTLILGHWGEMILFYLERIDLLAGAAKLPRRMEQYVRDQVYVSPSGMFSQRYLGWAAEVIGTDRILFSTDYPFVPASRDGRHFLEEADISDTDRANIASGNWDRLIARIRRGAGGSA</sequence>
<dbReference type="GO" id="GO:0016787">
    <property type="term" value="F:hydrolase activity"/>
    <property type="evidence" value="ECO:0007669"/>
    <property type="project" value="UniProtKB-KW"/>
</dbReference>
<feature type="domain" description="Amidohydrolase-related" evidence="2">
    <location>
        <begin position="44"/>
        <end position="318"/>
    </location>
</feature>
<dbReference type="AlphaFoldDB" id="A0A0A7PPY9"/>
<dbReference type="RefSeq" id="WP_039578837.1">
    <property type="nucleotide sequence ID" value="NZ_CP009122.1"/>
</dbReference>
<dbReference type="InterPro" id="IPR032465">
    <property type="entry name" value="ACMSD"/>
</dbReference>
<evidence type="ECO:0000313" key="4">
    <source>
        <dbReference type="Proteomes" id="UP000030907"/>
    </source>
</evidence>
<evidence type="ECO:0000256" key="1">
    <source>
        <dbReference type="ARBA" id="ARBA00023239"/>
    </source>
</evidence>
<dbReference type="KEGG" id="sphk:SKP52_22345"/>
<dbReference type="InterPro" id="IPR006680">
    <property type="entry name" value="Amidohydro-rel"/>
</dbReference>
<dbReference type="PANTHER" id="PTHR21240">
    <property type="entry name" value="2-AMINO-3-CARBOXYLMUCONATE-6-SEMIALDEHYDE DECARBOXYLASE"/>
    <property type="match status" value="1"/>
</dbReference>
<keyword evidence="1" id="KW-0456">Lyase</keyword>
<evidence type="ECO:0000259" key="2">
    <source>
        <dbReference type="Pfam" id="PF04909"/>
    </source>
</evidence>
<dbReference type="STRING" id="1515612.SKP52_22345"/>
<dbReference type="PANTHER" id="PTHR21240:SF30">
    <property type="entry name" value="AMIDOHYDROLASE-RELATED DOMAIN-CONTAINING PROTEIN-RELATED"/>
    <property type="match status" value="1"/>
</dbReference>
<dbReference type="GO" id="GO:0016831">
    <property type="term" value="F:carboxy-lyase activity"/>
    <property type="evidence" value="ECO:0007669"/>
    <property type="project" value="InterPro"/>
</dbReference>
<dbReference type="Gene3D" id="3.20.20.140">
    <property type="entry name" value="Metal-dependent hydrolases"/>
    <property type="match status" value="1"/>
</dbReference>
<keyword evidence="3" id="KW-0378">Hydrolase</keyword>
<organism evidence="3 4">
    <name type="scientific">Sphingopyxis fribergensis</name>
    <dbReference type="NCBI Taxonomy" id="1515612"/>
    <lineage>
        <taxon>Bacteria</taxon>
        <taxon>Pseudomonadati</taxon>
        <taxon>Pseudomonadota</taxon>
        <taxon>Alphaproteobacteria</taxon>
        <taxon>Sphingomonadales</taxon>
        <taxon>Sphingomonadaceae</taxon>
        <taxon>Sphingopyxis</taxon>
    </lineage>
</organism>
<dbReference type="Pfam" id="PF04909">
    <property type="entry name" value="Amidohydro_2"/>
    <property type="match status" value="1"/>
</dbReference>
<accession>A0A0A7PPY9</accession>
<keyword evidence="4" id="KW-1185">Reference proteome</keyword>
<dbReference type="GO" id="GO:0005829">
    <property type="term" value="C:cytosol"/>
    <property type="evidence" value="ECO:0007669"/>
    <property type="project" value="TreeGrafter"/>
</dbReference>